<evidence type="ECO:0000256" key="4">
    <source>
        <dbReference type="ARBA" id="ARBA00022723"/>
    </source>
</evidence>
<dbReference type="PANTHER" id="PTHR33577:SF9">
    <property type="entry name" value="PEROXIDASE STCC"/>
    <property type="match status" value="1"/>
</dbReference>
<comment type="similarity">
    <text evidence="7">Belongs to the chloroperoxidase family.</text>
</comment>
<dbReference type="AlphaFoldDB" id="A0A4Y9XTA5"/>
<dbReference type="InterPro" id="IPR000028">
    <property type="entry name" value="Chloroperoxidase"/>
</dbReference>
<dbReference type="Gene3D" id="1.10.489.10">
    <property type="entry name" value="Chloroperoxidase-like"/>
    <property type="match status" value="1"/>
</dbReference>
<protein>
    <submittedName>
        <fullName evidence="10">Heme-thiolate peroxidase</fullName>
        <ecNumber evidence="10">1.11.2.1</ecNumber>
    </submittedName>
</protein>
<dbReference type="OrthoDB" id="407298at2759"/>
<gene>
    <name evidence="10" type="ORF">EVG20_g10150</name>
</gene>
<accession>A0A4Y9XTA5</accession>
<keyword evidence="2 10" id="KW-0575">Peroxidase</keyword>
<evidence type="ECO:0000256" key="5">
    <source>
        <dbReference type="ARBA" id="ARBA00023002"/>
    </source>
</evidence>
<dbReference type="Pfam" id="PF01328">
    <property type="entry name" value="Peroxidase_2"/>
    <property type="match status" value="1"/>
</dbReference>
<dbReference type="GO" id="GO:0046872">
    <property type="term" value="F:metal ion binding"/>
    <property type="evidence" value="ECO:0007669"/>
    <property type="project" value="UniProtKB-KW"/>
</dbReference>
<dbReference type="PANTHER" id="PTHR33577">
    <property type="entry name" value="STERIGMATOCYSTIN BIOSYNTHESIS PEROXIDASE STCC-RELATED"/>
    <property type="match status" value="1"/>
</dbReference>
<keyword evidence="11" id="KW-1185">Reference proteome</keyword>
<feature type="compositionally biased region" description="Polar residues" evidence="8">
    <location>
        <begin position="8"/>
        <end position="20"/>
    </location>
</feature>
<keyword evidence="3" id="KW-0349">Heme</keyword>
<dbReference type="EC" id="1.11.2.1" evidence="10"/>
<evidence type="ECO:0000313" key="11">
    <source>
        <dbReference type="Proteomes" id="UP000298327"/>
    </source>
</evidence>
<evidence type="ECO:0000256" key="1">
    <source>
        <dbReference type="ARBA" id="ARBA00001970"/>
    </source>
</evidence>
<proteinExistence type="inferred from homology"/>
<dbReference type="Proteomes" id="UP000298327">
    <property type="component" value="Unassembled WGS sequence"/>
</dbReference>
<evidence type="ECO:0000313" key="10">
    <source>
        <dbReference type="EMBL" id="TFY53356.1"/>
    </source>
</evidence>
<evidence type="ECO:0000256" key="2">
    <source>
        <dbReference type="ARBA" id="ARBA00022559"/>
    </source>
</evidence>
<keyword evidence="6" id="KW-0408">Iron</keyword>
<dbReference type="InterPro" id="IPR036851">
    <property type="entry name" value="Chloroperoxidase-like_sf"/>
</dbReference>
<reference evidence="10 11" key="1">
    <citation type="submission" date="2019-02" db="EMBL/GenBank/DDBJ databases">
        <title>Genome sequencing of the rare red list fungi Dentipellis fragilis.</title>
        <authorList>
            <person name="Buettner E."/>
            <person name="Kellner H."/>
        </authorList>
    </citation>
    <scope>NUCLEOTIDE SEQUENCE [LARGE SCALE GENOMIC DNA]</scope>
    <source>
        <strain evidence="10 11">DSM 105465</strain>
    </source>
</reference>
<sequence length="244" mass="26296">MPSVAPHSHSNNSCPVTGQSHGWCPAQAGDSRAPCPALNTLANHGYLPRNGEGITPTILMKALQEVYGVSDPLKDVLGYGGVVLLGQLPAFSLGDLARHGRIEHNASIIHKDADGKEYAPTSPDKKMLDEFLGSKPDGSLVTIEDVAAIRVKREDSYKEALDALHAEIARGEMAIVMNIFGEKSETGEGVPVERLRSWLAEERLPEGWSPSHVAGLFDTIQKSGQIRKAMEKIRADANEAKKDA</sequence>
<dbReference type="STRING" id="205917.A0A4Y9XTA5"/>
<comment type="caution">
    <text evidence="10">The sequence shown here is derived from an EMBL/GenBank/DDBJ whole genome shotgun (WGS) entry which is preliminary data.</text>
</comment>
<evidence type="ECO:0000256" key="8">
    <source>
        <dbReference type="SAM" id="MobiDB-lite"/>
    </source>
</evidence>
<dbReference type="EMBL" id="SEOQ01001165">
    <property type="protein sequence ID" value="TFY53356.1"/>
    <property type="molecule type" value="Genomic_DNA"/>
</dbReference>
<feature type="region of interest" description="Disordered" evidence="8">
    <location>
        <begin position="1"/>
        <end position="20"/>
    </location>
</feature>
<comment type="cofactor">
    <cofactor evidence="1">
        <name>heme b</name>
        <dbReference type="ChEBI" id="CHEBI:60344"/>
    </cofactor>
</comment>
<keyword evidence="4" id="KW-0479">Metal-binding</keyword>
<feature type="domain" description="Heme haloperoxidase family profile" evidence="9">
    <location>
        <begin position="19"/>
        <end position="221"/>
    </location>
</feature>
<organism evidence="10 11">
    <name type="scientific">Dentipellis fragilis</name>
    <dbReference type="NCBI Taxonomy" id="205917"/>
    <lineage>
        <taxon>Eukaryota</taxon>
        <taxon>Fungi</taxon>
        <taxon>Dikarya</taxon>
        <taxon>Basidiomycota</taxon>
        <taxon>Agaricomycotina</taxon>
        <taxon>Agaricomycetes</taxon>
        <taxon>Russulales</taxon>
        <taxon>Hericiaceae</taxon>
        <taxon>Dentipellis</taxon>
    </lineage>
</organism>
<name>A0A4Y9XTA5_9AGAM</name>
<dbReference type="SUPFAM" id="SSF47571">
    <property type="entry name" value="Cloroperoxidase"/>
    <property type="match status" value="1"/>
</dbReference>
<evidence type="ECO:0000256" key="7">
    <source>
        <dbReference type="ARBA" id="ARBA00025795"/>
    </source>
</evidence>
<evidence type="ECO:0000256" key="6">
    <source>
        <dbReference type="ARBA" id="ARBA00023004"/>
    </source>
</evidence>
<evidence type="ECO:0000259" key="9">
    <source>
        <dbReference type="PROSITE" id="PS51405"/>
    </source>
</evidence>
<keyword evidence="5 10" id="KW-0560">Oxidoreductase</keyword>
<dbReference type="GO" id="GO:0004601">
    <property type="term" value="F:peroxidase activity"/>
    <property type="evidence" value="ECO:0007669"/>
    <property type="project" value="UniProtKB-KW"/>
</dbReference>
<dbReference type="PROSITE" id="PS51405">
    <property type="entry name" value="HEME_HALOPEROXIDASE"/>
    <property type="match status" value="1"/>
</dbReference>
<evidence type="ECO:0000256" key="3">
    <source>
        <dbReference type="ARBA" id="ARBA00022617"/>
    </source>
</evidence>